<dbReference type="PANTHER" id="PTHR30466:SF11">
    <property type="entry name" value="FLAVIN-DEPENDENT MONOOXYGENASE, REDUCTASE SUBUNIT HSAB"/>
    <property type="match status" value="1"/>
</dbReference>
<sequence>MLEPTTAPPPTPLRPADVSDPRSFRTVLGHVPTGVTLITTGPTGGSTDGQPTAAMVVGTFGSVSLDPPLVCFLPDRASTTWPVVRAHGRFTASVLGAGQLDVCRAFARKEDDRFERFGWHRTATGGHVVPGAAAWVDCEVHDVLPAGDHDVVLARVLALGADPDVPHSLVFSRGAYGAPAPL</sequence>
<dbReference type="Gene3D" id="2.30.110.10">
    <property type="entry name" value="Electron Transport, Fmn-binding Protein, Chain A"/>
    <property type="match status" value="1"/>
</dbReference>
<dbReference type="InterPro" id="IPR002563">
    <property type="entry name" value="Flavin_Rdtase-like_dom"/>
</dbReference>
<comment type="similarity">
    <text evidence="1">Belongs to the non-flavoprotein flavin reductase family.</text>
</comment>
<feature type="region of interest" description="Disordered" evidence="3">
    <location>
        <begin position="1"/>
        <end position="21"/>
    </location>
</feature>
<comment type="caution">
    <text evidence="5">The sequence shown here is derived from an EMBL/GenBank/DDBJ whole genome shotgun (WGS) entry which is preliminary data.</text>
</comment>
<dbReference type="Pfam" id="PF01613">
    <property type="entry name" value="Flavin_Reduct"/>
    <property type="match status" value="1"/>
</dbReference>
<dbReference type="SMART" id="SM00903">
    <property type="entry name" value="Flavin_Reduct"/>
    <property type="match status" value="1"/>
</dbReference>
<dbReference type="InterPro" id="IPR012349">
    <property type="entry name" value="Split_barrel_FMN-bd"/>
</dbReference>
<evidence type="ECO:0000256" key="1">
    <source>
        <dbReference type="ARBA" id="ARBA00008898"/>
    </source>
</evidence>
<evidence type="ECO:0000256" key="2">
    <source>
        <dbReference type="ARBA" id="ARBA00023002"/>
    </source>
</evidence>
<dbReference type="PANTHER" id="PTHR30466">
    <property type="entry name" value="FLAVIN REDUCTASE"/>
    <property type="match status" value="1"/>
</dbReference>
<organism evidence="5 6">
    <name type="scientific">Kineococcus aurantiacus</name>
    <dbReference type="NCBI Taxonomy" id="37633"/>
    <lineage>
        <taxon>Bacteria</taxon>
        <taxon>Bacillati</taxon>
        <taxon>Actinomycetota</taxon>
        <taxon>Actinomycetes</taxon>
        <taxon>Kineosporiales</taxon>
        <taxon>Kineosporiaceae</taxon>
        <taxon>Kineococcus</taxon>
    </lineage>
</organism>
<evidence type="ECO:0000313" key="5">
    <source>
        <dbReference type="EMBL" id="NYD21918.1"/>
    </source>
</evidence>
<gene>
    <name evidence="5" type="ORF">BJ968_001458</name>
</gene>
<keyword evidence="2" id="KW-0560">Oxidoreductase</keyword>
<evidence type="ECO:0000256" key="3">
    <source>
        <dbReference type="SAM" id="MobiDB-lite"/>
    </source>
</evidence>
<protein>
    <submittedName>
        <fullName evidence="5">Flavin reductase (DIM6/NTAB) family NADH-FMN oxidoreductase RutF</fullName>
    </submittedName>
</protein>
<dbReference type="RefSeq" id="WP_179750550.1">
    <property type="nucleotide sequence ID" value="NZ_BAAAGN010000005.1"/>
</dbReference>
<dbReference type="AlphaFoldDB" id="A0A7Y9ATX9"/>
<evidence type="ECO:0000313" key="6">
    <source>
        <dbReference type="Proteomes" id="UP000521922"/>
    </source>
</evidence>
<dbReference type="SUPFAM" id="SSF50475">
    <property type="entry name" value="FMN-binding split barrel"/>
    <property type="match status" value="1"/>
</dbReference>
<evidence type="ECO:0000259" key="4">
    <source>
        <dbReference type="SMART" id="SM00903"/>
    </source>
</evidence>
<reference evidence="5 6" key="1">
    <citation type="submission" date="2020-07" db="EMBL/GenBank/DDBJ databases">
        <title>Sequencing the genomes of 1000 actinobacteria strains.</title>
        <authorList>
            <person name="Klenk H.-P."/>
        </authorList>
    </citation>
    <scope>NUCLEOTIDE SEQUENCE [LARGE SCALE GENOMIC DNA]</scope>
    <source>
        <strain evidence="5 6">DSM 7487</strain>
    </source>
</reference>
<dbReference type="EMBL" id="JACCBB010000001">
    <property type="protein sequence ID" value="NYD21918.1"/>
    <property type="molecule type" value="Genomic_DNA"/>
</dbReference>
<dbReference type="InterPro" id="IPR050268">
    <property type="entry name" value="NADH-dep_flavin_reductase"/>
</dbReference>
<feature type="domain" description="Flavin reductase like" evidence="4">
    <location>
        <begin position="28"/>
        <end position="178"/>
    </location>
</feature>
<dbReference type="GO" id="GO:0042602">
    <property type="term" value="F:riboflavin reductase (NADPH) activity"/>
    <property type="evidence" value="ECO:0007669"/>
    <property type="project" value="TreeGrafter"/>
</dbReference>
<proteinExistence type="inferred from homology"/>
<accession>A0A7Y9ATX9</accession>
<feature type="compositionally biased region" description="Pro residues" evidence="3">
    <location>
        <begin position="1"/>
        <end position="13"/>
    </location>
</feature>
<dbReference type="GO" id="GO:0010181">
    <property type="term" value="F:FMN binding"/>
    <property type="evidence" value="ECO:0007669"/>
    <property type="project" value="InterPro"/>
</dbReference>
<dbReference type="Proteomes" id="UP000521922">
    <property type="component" value="Unassembled WGS sequence"/>
</dbReference>
<name>A0A7Y9ATX9_9ACTN</name>
<keyword evidence="6" id="KW-1185">Reference proteome</keyword>